<dbReference type="EMBL" id="ML120358">
    <property type="protein sequence ID" value="RPB04487.1"/>
    <property type="molecule type" value="Genomic_DNA"/>
</dbReference>
<dbReference type="Proteomes" id="UP000276215">
    <property type="component" value="Unassembled WGS sequence"/>
</dbReference>
<accession>A0A3N4K1P1</accession>
<sequence length="81" mass="9265">MPAEWILPALSALPFLSDFIIYCAFHFGFCFSFYLPADSLTLLYLSGGLANGVCSWIQHDEDPWRWLLIPMMLYHLSHPVG</sequence>
<evidence type="ECO:0000313" key="2">
    <source>
        <dbReference type="EMBL" id="RPB04487.1"/>
    </source>
</evidence>
<keyword evidence="1" id="KW-1133">Transmembrane helix</keyword>
<protein>
    <submittedName>
        <fullName evidence="2">Uncharacterized protein</fullName>
    </submittedName>
</protein>
<keyword evidence="3" id="KW-1185">Reference proteome</keyword>
<dbReference type="AlphaFoldDB" id="A0A3N4K1P1"/>
<feature type="non-terminal residue" evidence="2">
    <location>
        <position position="81"/>
    </location>
</feature>
<feature type="transmembrane region" description="Helical" evidence="1">
    <location>
        <begin position="12"/>
        <end position="35"/>
    </location>
</feature>
<reference evidence="2 3" key="1">
    <citation type="journal article" date="2018" name="Nat. Ecol. Evol.">
        <title>Pezizomycetes genomes reveal the molecular basis of ectomycorrhizal truffle lifestyle.</title>
        <authorList>
            <person name="Murat C."/>
            <person name="Payen T."/>
            <person name="Noel B."/>
            <person name="Kuo A."/>
            <person name="Morin E."/>
            <person name="Chen J."/>
            <person name="Kohler A."/>
            <person name="Krizsan K."/>
            <person name="Balestrini R."/>
            <person name="Da Silva C."/>
            <person name="Montanini B."/>
            <person name="Hainaut M."/>
            <person name="Levati E."/>
            <person name="Barry K.W."/>
            <person name="Belfiori B."/>
            <person name="Cichocki N."/>
            <person name="Clum A."/>
            <person name="Dockter R.B."/>
            <person name="Fauchery L."/>
            <person name="Guy J."/>
            <person name="Iotti M."/>
            <person name="Le Tacon F."/>
            <person name="Lindquist E.A."/>
            <person name="Lipzen A."/>
            <person name="Malagnac F."/>
            <person name="Mello A."/>
            <person name="Molinier V."/>
            <person name="Miyauchi S."/>
            <person name="Poulain J."/>
            <person name="Riccioni C."/>
            <person name="Rubini A."/>
            <person name="Sitrit Y."/>
            <person name="Splivallo R."/>
            <person name="Traeger S."/>
            <person name="Wang M."/>
            <person name="Zifcakova L."/>
            <person name="Wipf D."/>
            <person name="Zambonelli A."/>
            <person name="Paolocci F."/>
            <person name="Nowrousian M."/>
            <person name="Ottonello S."/>
            <person name="Baldrian P."/>
            <person name="Spatafora J.W."/>
            <person name="Henrissat B."/>
            <person name="Nagy L.G."/>
            <person name="Aury J.M."/>
            <person name="Wincker P."/>
            <person name="Grigoriev I.V."/>
            <person name="Bonfante P."/>
            <person name="Martin F.M."/>
        </authorList>
    </citation>
    <scope>NUCLEOTIDE SEQUENCE [LARGE SCALE GENOMIC DNA]</scope>
    <source>
        <strain evidence="2 3">120613-1</strain>
    </source>
</reference>
<proteinExistence type="predicted"/>
<gene>
    <name evidence="2" type="ORF">L873DRAFT_1799386</name>
</gene>
<organism evidence="2 3">
    <name type="scientific">Choiromyces venosus 120613-1</name>
    <dbReference type="NCBI Taxonomy" id="1336337"/>
    <lineage>
        <taxon>Eukaryota</taxon>
        <taxon>Fungi</taxon>
        <taxon>Dikarya</taxon>
        <taxon>Ascomycota</taxon>
        <taxon>Pezizomycotina</taxon>
        <taxon>Pezizomycetes</taxon>
        <taxon>Pezizales</taxon>
        <taxon>Tuberaceae</taxon>
        <taxon>Choiromyces</taxon>
    </lineage>
</organism>
<name>A0A3N4K1P1_9PEZI</name>
<evidence type="ECO:0000256" key="1">
    <source>
        <dbReference type="SAM" id="Phobius"/>
    </source>
</evidence>
<evidence type="ECO:0000313" key="3">
    <source>
        <dbReference type="Proteomes" id="UP000276215"/>
    </source>
</evidence>
<keyword evidence="1" id="KW-0472">Membrane</keyword>
<keyword evidence="1" id="KW-0812">Transmembrane</keyword>